<dbReference type="EMBL" id="FO082277">
    <property type="protein sequence ID" value="CCO15108.1"/>
    <property type="molecule type" value="Genomic_DNA"/>
</dbReference>
<sequence>MSTSHVSSWSRLLHDERDPENVSKEQRNAPASMSSSDDDDSDDQPRLASPETFFAISQQSRPSTSSRALKTFGQANNNNHLKDQAPRSTDDESVVVPEKPLVLLGRLKTRTTGKKKKKKTKVLKNEKCSEEEEEENFKLRAIVIRSPEPHVKKKKDLKFAKASNDEVHAKVRDGSALFRRAKEREEKKTFRNDDDIALVPEEKLEHLLRICREAPDGENWRDKVNALERLSEISHAYSISRSSSMFIRAIEDGGKHAQDLRACLAKAALKFLRAVCEHCDAPHCVSNSSNALTVLGKCMLKRASDGSAFLKQDALDALRLLRERIGPNAFLKIILAQPSNVNPRVRRTMALCLSEVSNKERKIDRQTIERVLLVKDVMVKDGDAETRAYARKIFSSSGKNV</sequence>
<reference evidence="2 3" key="1">
    <citation type="submission" date="2011-10" db="EMBL/GenBank/DDBJ databases">
        <authorList>
            <person name="Genoscope - CEA"/>
        </authorList>
    </citation>
    <scope>NUCLEOTIDE SEQUENCE [LARGE SCALE GENOMIC DNA]</scope>
    <source>
        <strain evidence="2 3">RCC 1105</strain>
    </source>
</reference>
<protein>
    <recommendedName>
        <fullName evidence="4">TOG domain-containing protein</fullName>
    </recommendedName>
</protein>
<proteinExistence type="predicted"/>
<organism evidence="2 3">
    <name type="scientific">Bathycoccus prasinos</name>
    <dbReference type="NCBI Taxonomy" id="41875"/>
    <lineage>
        <taxon>Eukaryota</taxon>
        <taxon>Viridiplantae</taxon>
        <taxon>Chlorophyta</taxon>
        <taxon>Mamiellophyceae</taxon>
        <taxon>Mamiellales</taxon>
        <taxon>Bathycoccaceae</taxon>
        <taxon>Bathycoccus</taxon>
    </lineage>
</organism>
<feature type="compositionally biased region" description="Polar residues" evidence="1">
    <location>
        <begin position="1"/>
        <end position="10"/>
    </location>
</feature>
<evidence type="ECO:0000256" key="1">
    <source>
        <dbReference type="SAM" id="MobiDB-lite"/>
    </source>
</evidence>
<accession>K8F0N8</accession>
<dbReference type="AlphaFoldDB" id="K8F0N8"/>
<dbReference type="InterPro" id="IPR011989">
    <property type="entry name" value="ARM-like"/>
</dbReference>
<dbReference type="GeneID" id="19017563"/>
<evidence type="ECO:0008006" key="4">
    <source>
        <dbReference type="Google" id="ProtNLM"/>
    </source>
</evidence>
<gene>
    <name evidence="2" type="ORF">Bathy02g04500</name>
</gene>
<dbReference type="Proteomes" id="UP000198341">
    <property type="component" value="Chromosome 2"/>
</dbReference>
<keyword evidence="3" id="KW-1185">Reference proteome</keyword>
<dbReference type="Gene3D" id="1.25.10.10">
    <property type="entry name" value="Leucine-rich Repeat Variant"/>
    <property type="match status" value="1"/>
</dbReference>
<feature type="compositionally biased region" description="Basic and acidic residues" evidence="1">
    <location>
        <begin position="12"/>
        <end position="27"/>
    </location>
</feature>
<dbReference type="RefSeq" id="XP_007514868.1">
    <property type="nucleotide sequence ID" value="XM_007514806.1"/>
</dbReference>
<feature type="compositionally biased region" description="Basic and acidic residues" evidence="1">
    <location>
        <begin position="80"/>
        <end position="90"/>
    </location>
</feature>
<dbReference type="InterPro" id="IPR016024">
    <property type="entry name" value="ARM-type_fold"/>
</dbReference>
<name>K8F0N8_9CHLO</name>
<dbReference type="KEGG" id="bpg:Bathy02g04500"/>
<evidence type="ECO:0000313" key="3">
    <source>
        <dbReference type="Proteomes" id="UP000198341"/>
    </source>
</evidence>
<feature type="compositionally biased region" description="Polar residues" evidence="1">
    <location>
        <begin position="55"/>
        <end position="79"/>
    </location>
</feature>
<evidence type="ECO:0000313" key="2">
    <source>
        <dbReference type="EMBL" id="CCO15108.1"/>
    </source>
</evidence>
<dbReference type="SUPFAM" id="SSF48371">
    <property type="entry name" value="ARM repeat"/>
    <property type="match status" value="1"/>
</dbReference>
<feature type="region of interest" description="Disordered" evidence="1">
    <location>
        <begin position="1"/>
        <end position="97"/>
    </location>
</feature>